<dbReference type="GeneID" id="18504196"/>
<evidence type="ECO:0000313" key="1">
    <source>
        <dbReference type="EMBL" id="AGY48125.1"/>
    </source>
</evidence>
<protein>
    <submittedName>
        <fullName evidence="1">Uncharacterized protein</fullName>
    </submittedName>
</protein>
<reference evidence="1 2" key="1">
    <citation type="journal article" date="2013" name="Genome Announc.">
        <title>Complete Genome of Acinetobacter baumannii N4-Like Podophage Presley.</title>
        <authorList>
            <person name="Farmer N.G."/>
            <person name="Wood T.L."/>
            <person name="Chamakura K.R."/>
            <person name="Kuty Everett G.F."/>
        </authorList>
    </citation>
    <scope>NUCLEOTIDE SEQUENCE [LARGE SCALE GENOMIC DNA]</scope>
</reference>
<dbReference type="OrthoDB" id="24649at10239"/>
<keyword evidence="2" id="KW-1185">Reference proteome</keyword>
<name>U5PVV9_9CAUD</name>
<dbReference type="EMBL" id="KF669658">
    <property type="protein sequence ID" value="AGY48125.1"/>
    <property type="molecule type" value="Genomic_DNA"/>
</dbReference>
<proteinExistence type="predicted"/>
<dbReference type="KEGG" id="vg:18504196"/>
<gene>
    <name evidence="1" type="ORF">Presley_58</name>
</gene>
<sequence>MSGFEVRNVLGEVIVSDTMKHLGIILEQDITTIDGAVVGTGTTMSNVVMAPSFIKTKYLGYPSLRNTLPDGTITLYKPIEGGEFAGQYWYGENQGKLVFLGEDYQKVSGYLDVYDEQGELLWSANSAKNVPRIVKAYQLDAETLIAGTTVDVGLNPYIIMNSFPSLFAPGPMGTAVRGALFGRYENGKLQLQFKAWGRGGEIHDNFKAFLNGGTLPVYIASFAS</sequence>
<accession>U5PVV9</accession>
<dbReference type="RefSeq" id="YP_009007626.1">
    <property type="nucleotide sequence ID" value="NC_023581.1"/>
</dbReference>
<evidence type="ECO:0000313" key="2">
    <source>
        <dbReference type="Proteomes" id="UP000017656"/>
    </source>
</evidence>
<dbReference type="Proteomes" id="UP000017656">
    <property type="component" value="Segment"/>
</dbReference>
<organism evidence="1 2">
    <name type="scientific">Acinetobacter phage Presley</name>
    <dbReference type="NCBI Taxonomy" id="1406780"/>
    <lineage>
        <taxon>Viruses</taxon>
        <taxon>Duplodnaviria</taxon>
        <taxon>Heunggongvirae</taxon>
        <taxon>Uroviricota</taxon>
        <taxon>Caudoviricetes</taxon>
        <taxon>Schitoviridae</taxon>
        <taxon>Presleyvirus</taxon>
        <taxon>Presleyvirus presley</taxon>
    </lineage>
</organism>